<accession>A0A084BAC7</accession>
<dbReference type="EMBL" id="KL647515">
    <property type="protein sequence ID" value="KEY74506.1"/>
    <property type="molecule type" value="Genomic_DNA"/>
</dbReference>
<dbReference type="AlphaFoldDB" id="A0A084BAC7"/>
<evidence type="ECO:0000313" key="2">
    <source>
        <dbReference type="EMBL" id="KEY74506.1"/>
    </source>
</evidence>
<sequence length="210" mass="23036">MKFRTSTVLPTMALVRLAMAAEVSLIWGIALDKGEEVITASHDGVVMATACSNELTIDGVPIIVMSDTSVMGNLTVGDKVYKLEDEDICVGLWNDMFAEVICKFPWDGDLDITRQAVPFEISKCFAGEEAQNLFPFIGGDGHPLDDDPDSEQGNLIDVTEDILVENMRLDPALPAKTGLDRRQIGCIITHVPGRPAHEHKLRRHLHLTVS</sequence>
<evidence type="ECO:0000313" key="3">
    <source>
        <dbReference type="Proteomes" id="UP000028045"/>
    </source>
</evidence>
<reference evidence="2 3" key="1">
    <citation type="journal article" date="2014" name="BMC Genomics">
        <title>Comparative genome sequencing reveals chemotype-specific gene clusters in the toxigenic black mold Stachybotrys.</title>
        <authorList>
            <person name="Semeiks J."/>
            <person name="Borek D."/>
            <person name="Otwinowski Z."/>
            <person name="Grishin N.V."/>
        </authorList>
    </citation>
    <scope>NUCLEOTIDE SEQUENCE [LARGE SCALE GENOMIC DNA]</scope>
    <source>
        <strain evidence="3">CBS 109288 / IBT 7711</strain>
    </source>
</reference>
<feature type="chain" id="PRO_5001771852" evidence="1">
    <location>
        <begin position="21"/>
        <end position="210"/>
    </location>
</feature>
<feature type="signal peptide" evidence="1">
    <location>
        <begin position="1"/>
        <end position="20"/>
    </location>
</feature>
<dbReference type="HOGENOM" id="CLU_1310814_0_0_1"/>
<organism evidence="2 3">
    <name type="scientific">Stachybotrys chartarum (strain CBS 109288 / IBT 7711)</name>
    <name type="common">Toxic black mold</name>
    <name type="synonym">Stilbospora chartarum</name>
    <dbReference type="NCBI Taxonomy" id="1280523"/>
    <lineage>
        <taxon>Eukaryota</taxon>
        <taxon>Fungi</taxon>
        <taxon>Dikarya</taxon>
        <taxon>Ascomycota</taxon>
        <taxon>Pezizomycotina</taxon>
        <taxon>Sordariomycetes</taxon>
        <taxon>Hypocreomycetidae</taxon>
        <taxon>Hypocreales</taxon>
        <taxon>Stachybotryaceae</taxon>
        <taxon>Stachybotrys</taxon>
    </lineage>
</organism>
<protein>
    <submittedName>
        <fullName evidence="2">Uncharacterized protein</fullName>
    </submittedName>
</protein>
<keyword evidence="3" id="KW-1185">Reference proteome</keyword>
<name>A0A084BAC7_STACB</name>
<keyword evidence="1" id="KW-0732">Signal</keyword>
<evidence type="ECO:0000256" key="1">
    <source>
        <dbReference type="SAM" id="SignalP"/>
    </source>
</evidence>
<dbReference type="Proteomes" id="UP000028045">
    <property type="component" value="Unassembled WGS sequence"/>
</dbReference>
<gene>
    <name evidence="2" type="ORF">S7711_10022</name>
</gene>
<proteinExistence type="predicted"/>